<gene>
    <name evidence="7" type="ORF">BG011_005430</name>
</gene>
<evidence type="ECO:0000256" key="1">
    <source>
        <dbReference type="ARBA" id="ARBA00004127"/>
    </source>
</evidence>
<keyword evidence="2 6" id="KW-0812">Transmembrane</keyword>
<dbReference type="InterPro" id="IPR006838">
    <property type="entry name" value="ADTRP_AIG1"/>
</dbReference>
<protein>
    <submittedName>
        <fullName evidence="7">Uncharacterized protein</fullName>
    </submittedName>
</protein>
<name>A0A9P6PYN1_9FUNG</name>
<evidence type="ECO:0000256" key="6">
    <source>
        <dbReference type="SAM" id="Phobius"/>
    </source>
</evidence>
<dbReference type="OrthoDB" id="419711at2759"/>
<evidence type="ECO:0000256" key="3">
    <source>
        <dbReference type="ARBA" id="ARBA00022989"/>
    </source>
</evidence>
<dbReference type="AlphaFoldDB" id="A0A9P6PYN1"/>
<dbReference type="Proteomes" id="UP000726737">
    <property type="component" value="Unassembled WGS sequence"/>
</dbReference>
<sequence>MAAVEEGLAMPNPKATWTTTIERQHWLLTDMNFFLYHTICTFHLIVPFIYWGFLAYSGEAKMMAVDVSVVSLWLNYSFHGGDLIIVLLEIAINTMPFIPSHFVVVFFVCLLYLAETHVVYYVDGFWIYPFLDTTGGPIWVLLYFGVGCAILVAFTFMYYLHRIRNACHAKYHRRSIVDSSMLQQQQVQQPSQQIFLPPSHPLESTDTDISRPGHDSAFTIRQFTRLIQTKVQNRKRSCSNSSQESTASTLVGSDDPILSKTKGIPCINGSSPVHSDETLEVVDALENDTRVLDQENDSTQA</sequence>
<feature type="compositionally biased region" description="Polar residues" evidence="5">
    <location>
        <begin position="238"/>
        <end position="251"/>
    </location>
</feature>
<comment type="subcellular location">
    <subcellularLocation>
        <location evidence="1">Endomembrane system</location>
        <topology evidence="1">Multi-pass membrane protein</topology>
    </subcellularLocation>
</comment>
<keyword evidence="8" id="KW-1185">Reference proteome</keyword>
<evidence type="ECO:0000256" key="2">
    <source>
        <dbReference type="ARBA" id="ARBA00022692"/>
    </source>
</evidence>
<feature type="region of interest" description="Disordered" evidence="5">
    <location>
        <begin position="234"/>
        <end position="254"/>
    </location>
</feature>
<accession>A0A9P6PYN1</accession>
<dbReference type="Pfam" id="PF04750">
    <property type="entry name" value="Far-17a_AIG1"/>
    <property type="match status" value="1"/>
</dbReference>
<evidence type="ECO:0000313" key="8">
    <source>
        <dbReference type="Proteomes" id="UP000726737"/>
    </source>
</evidence>
<dbReference type="EMBL" id="JAAAJA010000376">
    <property type="protein sequence ID" value="KAG0254914.1"/>
    <property type="molecule type" value="Genomic_DNA"/>
</dbReference>
<dbReference type="PANTHER" id="PTHR12242:SF1">
    <property type="entry name" value="MYND-TYPE DOMAIN-CONTAINING PROTEIN"/>
    <property type="match status" value="1"/>
</dbReference>
<keyword evidence="3 6" id="KW-1133">Transmembrane helix</keyword>
<dbReference type="GO" id="GO:0012505">
    <property type="term" value="C:endomembrane system"/>
    <property type="evidence" value="ECO:0007669"/>
    <property type="project" value="UniProtKB-SubCell"/>
</dbReference>
<organism evidence="7 8">
    <name type="scientific">Mortierella polycephala</name>
    <dbReference type="NCBI Taxonomy" id="41804"/>
    <lineage>
        <taxon>Eukaryota</taxon>
        <taxon>Fungi</taxon>
        <taxon>Fungi incertae sedis</taxon>
        <taxon>Mucoromycota</taxon>
        <taxon>Mortierellomycotina</taxon>
        <taxon>Mortierellomycetes</taxon>
        <taxon>Mortierellales</taxon>
        <taxon>Mortierellaceae</taxon>
        <taxon>Mortierella</taxon>
    </lineage>
</organism>
<evidence type="ECO:0000256" key="5">
    <source>
        <dbReference type="SAM" id="MobiDB-lite"/>
    </source>
</evidence>
<dbReference type="GO" id="GO:0016020">
    <property type="term" value="C:membrane"/>
    <property type="evidence" value="ECO:0007669"/>
    <property type="project" value="InterPro"/>
</dbReference>
<comment type="caution">
    <text evidence="7">The sequence shown here is derived from an EMBL/GenBank/DDBJ whole genome shotgun (WGS) entry which is preliminary data.</text>
</comment>
<feature type="transmembrane region" description="Helical" evidence="6">
    <location>
        <begin position="140"/>
        <end position="160"/>
    </location>
</feature>
<feature type="transmembrane region" description="Helical" evidence="6">
    <location>
        <begin position="33"/>
        <end position="53"/>
    </location>
</feature>
<evidence type="ECO:0000313" key="7">
    <source>
        <dbReference type="EMBL" id="KAG0254914.1"/>
    </source>
</evidence>
<reference evidence="7" key="1">
    <citation type="journal article" date="2020" name="Fungal Divers.">
        <title>Resolving the Mortierellaceae phylogeny through synthesis of multi-gene phylogenetics and phylogenomics.</title>
        <authorList>
            <person name="Vandepol N."/>
            <person name="Liber J."/>
            <person name="Desiro A."/>
            <person name="Na H."/>
            <person name="Kennedy M."/>
            <person name="Barry K."/>
            <person name="Grigoriev I.V."/>
            <person name="Miller A.N."/>
            <person name="O'Donnell K."/>
            <person name="Stajich J.E."/>
            <person name="Bonito G."/>
        </authorList>
    </citation>
    <scope>NUCLEOTIDE SEQUENCE</scope>
    <source>
        <strain evidence="7">KOD948</strain>
    </source>
</reference>
<feature type="transmembrane region" description="Helical" evidence="6">
    <location>
        <begin position="104"/>
        <end position="128"/>
    </location>
</feature>
<proteinExistence type="predicted"/>
<evidence type="ECO:0000256" key="4">
    <source>
        <dbReference type="ARBA" id="ARBA00023136"/>
    </source>
</evidence>
<keyword evidence="4 6" id="KW-0472">Membrane</keyword>
<dbReference type="PANTHER" id="PTHR12242">
    <property type="entry name" value="OS02G0130600 PROTEIN-RELATED"/>
    <property type="match status" value="1"/>
</dbReference>
<feature type="transmembrane region" description="Helical" evidence="6">
    <location>
        <begin position="73"/>
        <end position="92"/>
    </location>
</feature>